<sequence length="296" mass="32986">MNLKELIGAKKHLVLVGVTEPIEALIVKAAGFKAAYISGAALSTKLGFLDEGLISLEKMVQVVSDIIKASDLPLLVDCDTGLWSSDSEDFQKKESPEAQKEMAHAMMHLLADAGADAVQIEDQAPAKKRCGHLSGKELVSMNDMFWKIKMLAYWRKNRDQVIVARTDARAVEGLDGAIFRAHRYINAGADAIFPEALESLEEFKEFRRQVPKVPLVANSAECGRTPPFNADQLFSAGYRIVLIPATPFRMMLRTFRDALQEIKTFGSLNFAVENDELISRTELNKFIKKHSKVYKK</sequence>
<name>A0A0G1IL49_9BACT</name>
<dbReference type="InterPro" id="IPR015813">
    <property type="entry name" value="Pyrv/PenolPyrv_kinase-like_dom"/>
</dbReference>
<dbReference type="CDD" id="cd00377">
    <property type="entry name" value="ICL_PEPM"/>
    <property type="match status" value="1"/>
</dbReference>
<accession>A0A0G1IL49</accession>
<dbReference type="InterPro" id="IPR039556">
    <property type="entry name" value="ICL/PEPM"/>
</dbReference>
<dbReference type="AlphaFoldDB" id="A0A0G1IL49"/>
<dbReference type="Gene3D" id="3.20.20.60">
    <property type="entry name" value="Phosphoenolpyruvate-binding domains"/>
    <property type="match status" value="1"/>
</dbReference>
<gene>
    <name evidence="1" type="ORF">UW53_C0010G0018</name>
</gene>
<evidence type="ECO:0008006" key="3">
    <source>
        <dbReference type="Google" id="ProtNLM"/>
    </source>
</evidence>
<dbReference type="PANTHER" id="PTHR42905">
    <property type="entry name" value="PHOSPHOENOLPYRUVATE CARBOXYLASE"/>
    <property type="match status" value="1"/>
</dbReference>
<protein>
    <recommendedName>
        <fullName evidence="3">Methylisocitrate lyase</fullName>
    </recommendedName>
</protein>
<dbReference type="InterPro" id="IPR040442">
    <property type="entry name" value="Pyrv_kinase-like_dom_sf"/>
</dbReference>
<dbReference type="PATRIC" id="fig|1618645.3.peg.692"/>
<evidence type="ECO:0000313" key="1">
    <source>
        <dbReference type="EMBL" id="KKT59608.1"/>
    </source>
</evidence>
<dbReference type="Proteomes" id="UP000034087">
    <property type="component" value="Unassembled WGS sequence"/>
</dbReference>
<comment type="caution">
    <text evidence="1">The sequence shown here is derived from an EMBL/GenBank/DDBJ whole genome shotgun (WGS) entry which is preliminary data.</text>
</comment>
<evidence type="ECO:0000313" key="2">
    <source>
        <dbReference type="Proteomes" id="UP000034087"/>
    </source>
</evidence>
<dbReference type="PROSITE" id="PS00161">
    <property type="entry name" value="ISOCITRATE_LYASE"/>
    <property type="match status" value="1"/>
</dbReference>
<organism evidence="1 2">
    <name type="scientific">Candidatus Giovannonibacteria bacterium GW2011_GWA1_44_25</name>
    <dbReference type="NCBI Taxonomy" id="1618645"/>
    <lineage>
        <taxon>Bacteria</taxon>
        <taxon>Candidatus Giovannoniibacteriota</taxon>
    </lineage>
</organism>
<dbReference type="GO" id="GO:0016833">
    <property type="term" value="F:oxo-acid-lyase activity"/>
    <property type="evidence" value="ECO:0007669"/>
    <property type="project" value="UniProtKB-ARBA"/>
</dbReference>
<reference evidence="1 2" key="1">
    <citation type="journal article" date="2015" name="Nature">
        <title>rRNA introns, odd ribosomes, and small enigmatic genomes across a large radiation of phyla.</title>
        <authorList>
            <person name="Brown C.T."/>
            <person name="Hug L.A."/>
            <person name="Thomas B.C."/>
            <person name="Sharon I."/>
            <person name="Castelle C.J."/>
            <person name="Singh A."/>
            <person name="Wilkins M.J."/>
            <person name="Williams K.H."/>
            <person name="Banfield J.F."/>
        </authorList>
    </citation>
    <scope>NUCLEOTIDE SEQUENCE [LARGE SCALE GENOMIC DNA]</scope>
</reference>
<dbReference type="InterPro" id="IPR018523">
    <property type="entry name" value="Isocitrate_lyase_ph_CS"/>
</dbReference>
<dbReference type="SUPFAM" id="SSF51621">
    <property type="entry name" value="Phosphoenolpyruvate/pyruvate domain"/>
    <property type="match status" value="1"/>
</dbReference>
<dbReference type="EMBL" id="LCIR01000010">
    <property type="protein sequence ID" value="KKT59608.1"/>
    <property type="molecule type" value="Genomic_DNA"/>
</dbReference>
<dbReference type="Pfam" id="PF13714">
    <property type="entry name" value="PEP_mutase"/>
    <property type="match status" value="1"/>
</dbReference>
<proteinExistence type="predicted"/>
<dbReference type="PANTHER" id="PTHR42905:SF5">
    <property type="entry name" value="CARBOXYVINYL-CARBOXYPHOSPHONATE PHOSPHORYLMUTASE, CHLOROPLASTIC"/>
    <property type="match status" value="1"/>
</dbReference>